<organism evidence="8 9">
    <name type="scientific">Aureispira anguillae</name>
    <dbReference type="NCBI Taxonomy" id="2864201"/>
    <lineage>
        <taxon>Bacteria</taxon>
        <taxon>Pseudomonadati</taxon>
        <taxon>Bacteroidota</taxon>
        <taxon>Saprospiria</taxon>
        <taxon>Saprospirales</taxon>
        <taxon>Saprospiraceae</taxon>
        <taxon>Aureispira</taxon>
    </lineage>
</organism>
<dbReference type="RefSeq" id="WP_264791225.1">
    <property type="nucleotide sequence ID" value="NZ_AP026867.1"/>
</dbReference>
<accession>A0A915YB79</accession>
<protein>
    <submittedName>
        <fullName evidence="8">2Fe-2S iron-sulfur cluster-binding protein</fullName>
    </submittedName>
</protein>
<keyword evidence="3" id="KW-0479">Metal-binding</keyword>
<dbReference type="AlphaFoldDB" id="A0A915YB79"/>
<keyword evidence="5" id="KW-0411">Iron-sulfur</keyword>
<evidence type="ECO:0000313" key="9">
    <source>
        <dbReference type="Proteomes" id="UP001060919"/>
    </source>
</evidence>
<dbReference type="Gene3D" id="3.10.20.30">
    <property type="match status" value="1"/>
</dbReference>
<dbReference type="PANTHER" id="PTHR23426">
    <property type="entry name" value="FERREDOXIN/ADRENODOXIN"/>
    <property type="match status" value="1"/>
</dbReference>
<sequence length="114" mass="12822">MAIVKFTFEDKNIPAQEVKGMVGDNILDLAEDNGMHINSNCGMVCACSTCHVYIESGEEHLTEISDKEEDFIDRALDPRIESRLSCQCKIEEDNEDTVIEVLVPDQSRIIGHEH</sequence>
<dbReference type="InterPro" id="IPR036010">
    <property type="entry name" value="2Fe-2S_ferredoxin-like_sf"/>
</dbReference>
<dbReference type="GO" id="GO:0046872">
    <property type="term" value="F:metal ion binding"/>
    <property type="evidence" value="ECO:0007669"/>
    <property type="project" value="UniProtKB-KW"/>
</dbReference>
<keyword evidence="9" id="KW-1185">Reference proteome</keyword>
<reference evidence="8" key="1">
    <citation type="submission" date="2022-09" db="EMBL/GenBank/DDBJ databases">
        <title>Aureispira anguillicida sp. nov., isolated from Leptocephalus of Japanese eel Anguilla japonica.</title>
        <authorList>
            <person name="Yuasa K."/>
            <person name="Mekata T."/>
            <person name="Ikunari K."/>
        </authorList>
    </citation>
    <scope>NUCLEOTIDE SEQUENCE</scope>
    <source>
        <strain evidence="8">EL160426</strain>
    </source>
</reference>
<dbReference type="GO" id="GO:0140647">
    <property type="term" value="P:P450-containing electron transport chain"/>
    <property type="evidence" value="ECO:0007669"/>
    <property type="project" value="InterPro"/>
</dbReference>
<feature type="domain" description="2Fe-2S ferredoxin-type" evidence="7">
    <location>
        <begin position="2"/>
        <end position="105"/>
    </location>
</feature>
<dbReference type="Proteomes" id="UP001060919">
    <property type="component" value="Chromosome"/>
</dbReference>
<gene>
    <name evidence="8" type="ORF">AsAng_0005770</name>
</gene>
<dbReference type="EMBL" id="AP026867">
    <property type="protein sequence ID" value="BDS09872.1"/>
    <property type="molecule type" value="Genomic_DNA"/>
</dbReference>
<dbReference type="GO" id="GO:0051537">
    <property type="term" value="F:2 iron, 2 sulfur cluster binding"/>
    <property type="evidence" value="ECO:0007669"/>
    <property type="project" value="UniProtKB-KW"/>
</dbReference>
<comment type="similarity">
    <text evidence="1">Belongs to the adrenodoxin/putidaredoxin family.</text>
</comment>
<proteinExistence type="inferred from homology"/>
<dbReference type="CDD" id="cd00207">
    <property type="entry name" value="fer2"/>
    <property type="match status" value="1"/>
</dbReference>
<evidence type="ECO:0000256" key="3">
    <source>
        <dbReference type="ARBA" id="ARBA00022723"/>
    </source>
</evidence>
<keyword evidence="4" id="KW-0408">Iron</keyword>
<dbReference type="PRINTS" id="PR00355">
    <property type="entry name" value="ADRENODOXIN"/>
</dbReference>
<evidence type="ECO:0000256" key="6">
    <source>
        <dbReference type="ARBA" id="ARBA00034078"/>
    </source>
</evidence>
<evidence type="ECO:0000256" key="2">
    <source>
        <dbReference type="ARBA" id="ARBA00022714"/>
    </source>
</evidence>
<evidence type="ECO:0000313" key="8">
    <source>
        <dbReference type="EMBL" id="BDS09872.1"/>
    </source>
</evidence>
<comment type="cofactor">
    <cofactor evidence="6">
        <name>[2Fe-2S] cluster</name>
        <dbReference type="ChEBI" id="CHEBI:190135"/>
    </cofactor>
</comment>
<dbReference type="InterPro" id="IPR001041">
    <property type="entry name" value="2Fe-2S_ferredoxin-type"/>
</dbReference>
<dbReference type="KEGG" id="aup:AsAng_0005770"/>
<dbReference type="SUPFAM" id="SSF54292">
    <property type="entry name" value="2Fe-2S ferredoxin-like"/>
    <property type="match status" value="1"/>
</dbReference>
<evidence type="ECO:0000259" key="7">
    <source>
        <dbReference type="PROSITE" id="PS51085"/>
    </source>
</evidence>
<evidence type="ECO:0000256" key="5">
    <source>
        <dbReference type="ARBA" id="ARBA00023014"/>
    </source>
</evidence>
<keyword evidence="2" id="KW-0001">2Fe-2S</keyword>
<dbReference type="Pfam" id="PF00111">
    <property type="entry name" value="Fer2"/>
    <property type="match status" value="1"/>
</dbReference>
<name>A0A915YB79_9BACT</name>
<dbReference type="GO" id="GO:0009055">
    <property type="term" value="F:electron transfer activity"/>
    <property type="evidence" value="ECO:0007669"/>
    <property type="project" value="TreeGrafter"/>
</dbReference>
<dbReference type="InterPro" id="IPR012675">
    <property type="entry name" value="Beta-grasp_dom_sf"/>
</dbReference>
<dbReference type="PANTHER" id="PTHR23426:SF65">
    <property type="entry name" value="FERREDOXIN-2, MITOCHONDRIAL"/>
    <property type="match status" value="1"/>
</dbReference>
<dbReference type="InterPro" id="IPR001055">
    <property type="entry name" value="Adrenodoxin-like"/>
</dbReference>
<dbReference type="PROSITE" id="PS51085">
    <property type="entry name" value="2FE2S_FER_2"/>
    <property type="match status" value="1"/>
</dbReference>
<evidence type="ECO:0000256" key="1">
    <source>
        <dbReference type="ARBA" id="ARBA00010914"/>
    </source>
</evidence>
<evidence type="ECO:0000256" key="4">
    <source>
        <dbReference type="ARBA" id="ARBA00023004"/>
    </source>
</evidence>